<keyword evidence="4" id="KW-0614">Plasmid</keyword>
<dbReference type="Pfam" id="PF13007">
    <property type="entry name" value="LZ_Tnp_IS66"/>
    <property type="match status" value="1"/>
</dbReference>
<keyword evidence="5" id="KW-1185">Reference proteome</keyword>
<dbReference type="EMBL" id="CP002574">
    <property type="protein sequence ID" value="AEK59708.1"/>
    <property type="molecule type" value="Genomic_DNA"/>
</dbReference>
<organism evidence="4 5">
    <name type="scientific">Acidithiobacillus caldus (strain SM-1)</name>
    <dbReference type="NCBI Taxonomy" id="990288"/>
    <lineage>
        <taxon>Bacteria</taxon>
        <taxon>Pseudomonadati</taxon>
        <taxon>Pseudomonadota</taxon>
        <taxon>Acidithiobacillia</taxon>
        <taxon>Acidithiobacillales</taxon>
        <taxon>Acidithiobacillaceae</taxon>
        <taxon>Acidithiobacillus</taxon>
    </lineage>
</organism>
<dbReference type="KEGG" id="acu:Atc_m249"/>
<accession>F9ZUG1</accession>
<feature type="region of interest" description="Disordered" evidence="1">
    <location>
        <begin position="115"/>
        <end position="134"/>
    </location>
</feature>
<dbReference type="PANTHER" id="PTHR33678:SF1">
    <property type="entry name" value="BLL1576 PROTEIN"/>
    <property type="match status" value="1"/>
</dbReference>
<dbReference type="AlphaFoldDB" id="F9ZUG1"/>
<reference evidence="4 5" key="1">
    <citation type="journal article" date="2011" name="J. Genet. Genomics">
        <title>Unraveling the Acidithiobacillus caldus complete genome and its central metabolisms for carbon assimilation.</title>
        <authorList>
            <person name="You X.Y."/>
            <person name="Guo X."/>
            <person name="Zheng H.J."/>
            <person name="Zhang M.J."/>
            <person name="Liu L.J."/>
            <person name="Zhu Y.Q."/>
            <person name="Zhu B."/>
            <person name="Wang S.Y."/>
            <person name="Zhao G.P."/>
            <person name="Poetsch A."/>
            <person name="Jiang C.Y."/>
            <person name="Liu S.J."/>
        </authorList>
    </citation>
    <scope>NUCLEOTIDE SEQUENCE [LARGE SCALE GENOMIC DNA]</scope>
    <source>
        <strain evidence="5">SM-1</strain>
        <plasmid evidence="4">megaplasmid</plasmid>
        <plasmid evidence="5">Plasmid megaplasmid</plasmid>
        <plasmid evidence="4">SM-1</plasmid>
    </source>
</reference>
<dbReference type="InterPro" id="IPR024463">
    <property type="entry name" value="Transposase_TnpC_homeodom"/>
</dbReference>
<dbReference type="PANTHER" id="PTHR33678">
    <property type="entry name" value="BLL1576 PROTEIN"/>
    <property type="match status" value="1"/>
</dbReference>
<evidence type="ECO:0000313" key="3">
    <source>
        <dbReference type="EMBL" id="AEK59708.1"/>
    </source>
</evidence>
<proteinExistence type="predicted"/>
<dbReference type="Proteomes" id="UP000006135">
    <property type="component" value="Plasmid megaplasmid"/>
</dbReference>
<evidence type="ECO:0000256" key="1">
    <source>
        <dbReference type="SAM" id="MobiDB-lite"/>
    </source>
</evidence>
<gene>
    <name evidence="3" type="ordered locus">Atc_m177</name>
    <name evidence="4" type="ordered locus">Atc_m249</name>
</gene>
<protein>
    <submittedName>
        <fullName evidence="4">ISAfe4, transposase orf3</fullName>
    </submittedName>
</protein>
<dbReference type="HOGENOM" id="CLU_023034_7_1_6"/>
<sequence>MKSGTPEDLPTHPDALREMVLQLLREQEEKDAEHARQIAEHRQIIAQKDQHLSVRDETIARLEMTIAKLKRWRFGRRSEKLSPDQISLWEEALETEIAAVETELEAVLAESAAVKAPKSAPKSTPRRHPGRMKLPDTLPRVEVRHDPESRTCGQCGGPLETIGEEISEKLIWMPPCVQADF</sequence>
<name>F9ZUG1_ACICS</name>
<geneLocation type="plasmid" evidence="4">
    <name>megaplasmid</name>
</geneLocation>
<dbReference type="EMBL" id="CP002574">
    <property type="protein sequence ID" value="AEK59780.1"/>
    <property type="molecule type" value="Genomic_DNA"/>
</dbReference>
<feature type="domain" description="Transposase TnpC homeodomain" evidence="2">
    <location>
        <begin position="61"/>
        <end position="143"/>
    </location>
</feature>
<evidence type="ECO:0000313" key="5">
    <source>
        <dbReference type="Proteomes" id="UP000006135"/>
    </source>
</evidence>
<evidence type="ECO:0000259" key="2">
    <source>
        <dbReference type="Pfam" id="PF13007"/>
    </source>
</evidence>
<dbReference type="InterPro" id="IPR052344">
    <property type="entry name" value="Transposase-related"/>
</dbReference>
<evidence type="ECO:0000313" key="4">
    <source>
        <dbReference type="EMBL" id="AEK59780.1"/>
    </source>
</evidence>
<dbReference type="KEGG" id="acu:Atc_m177"/>